<dbReference type="EMBL" id="CCKQ01017671">
    <property type="protein sequence ID" value="CDW89571.1"/>
    <property type="molecule type" value="Genomic_DNA"/>
</dbReference>
<evidence type="ECO:0000313" key="2">
    <source>
        <dbReference type="Proteomes" id="UP000039865"/>
    </source>
</evidence>
<dbReference type="PANTHER" id="PTHR31398">
    <property type="entry name" value="MEIOTIC NUCLEAR DIVISION PROTEIN 1 HOMOLOG"/>
    <property type="match status" value="1"/>
</dbReference>
<protein>
    <submittedName>
        <fullName evidence="1">Uncharacterized protein</fullName>
    </submittedName>
</protein>
<organism evidence="1 2">
    <name type="scientific">Stylonychia lemnae</name>
    <name type="common">Ciliate</name>
    <dbReference type="NCBI Taxonomy" id="5949"/>
    <lineage>
        <taxon>Eukaryota</taxon>
        <taxon>Sar</taxon>
        <taxon>Alveolata</taxon>
        <taxon>Ciliophora</taxon>
        <taxon>Intramacronucleata</taxon>
        <taxon>Spirotrichea</taxon>
        <taxon>Stichotrichia</taxon>
        <taxon>Sporadotrichida</taxon>
        <taxon>Oxytrichidae</taxon>
        <taxon>Stylonychinae</taxon>
        <taxon>Stylonychia</taxon>
    </lineage>
</organism>
<dbReference type="GO" id="GO:0007131">
    <property type="term" value="P:reciprocal meiotic recombination"/>
    <property type="evidence" value="ECO:0007669"/>
    <property type="project" value="TreeGrafter"/>
</dbReference>
<accession>A0A078B5T1</accession>
<gene>
    <name evidence="1" type="primary">Contig241.g276</name>
    <name evidence="1" type="ORF">STYLEM_18704</name>
</gene>
<dbReference type="Proteomes" id="UP000039865">
    <property type="component" value="Unassembled WGS sequence"/>
</dbReference>
<keyword evidence="2" id="KW-1185">Reference proteome</keyword>
<reference evidence="1 2" key="1">
    <citation type="submission" date="2014-06" db="EMBL/GenBank/DDBJ databases">
        <authorList>
            <person name="Swart Estienne"/>
        </authorList>
    </citation>
    <scope>NUCLEOTIDE SEQUENCE [LARGE SCALE GENOMIC DNA]</scope>
    <source>
        <strain evidence="1 2">130c</strain>
    </source>
</reference>
<dbReference type="GO" id="GO:0005634">
    <property type="term" value="C:nucleus"/>
    <property type="evidence" value="ECO:0007669"/>
    <property type="project" value="TreeGrafter"/>
</dbReference>
<dbReference type="InParanoid" id="A0A078B5T1"/>
<proteinExistence type="predicted"/>
<name>A0A078B5T1_STYLE</name>
<dbReference type="AlphaFoldDB" id="A0A078B5T1"/>
<evidence type="ECO:0000313" key="1">
    <source>
        <dbReference type="EMBL" id="CDW89571.1"/>
    </source>
</evidence>
<sequence>MDSRLDLLFKAKSIFLLQSSSNCEICNLDLGFDIAFGGSTEVKPRIGKVKAIHSQKLRLKNETSGGTYNVLHNTDLEIVKCGLEHLNYKNKNESALLDTENLYCIKDKSKLKIGGAFATNKLEQIELLLQPCTNSTNSSLVCAPQEEIDSTLFKVNKNIHEQLKQINFNLRMVNQHFDFLDFETPIKPYIEDRYYVPINPGYQKTTNILIRRNHAQLNDQYLPFQAEVEREFASVEKVFNFMTYPDYFCTNCLVRVILRIDLDQDIYNRQVYNFTDLISELGGFYSALFALGAILVSNISENILYSQIIKEIYQQKVNKNHKSDKNPQKILSSFFNETWKNLKSIQSKRSSSMNLGQLYQDPSLIDTSTIDKQSPRRKKQSLLEAIINEISNRSNLIFKIRDLLRASFGHISDKKLSQLKHQEEYRNLYLLKKGVKKLDSEFDAISLFRLMKQVKLLLKVLLNPTQQLMLAFQKKNILDSESSDNNSEHDDVKMVKKVKSKNQFIKLMGIGKMKEQLSSYLDNIKSKNRKIDIRLLMGLLKKEIEPQQHDMTFLEKVKAKFITNNSRLDQIDKDQGNQNSISQKFAQYMIMTTINNEKQVKTTTHESIKKTKKLYHNRKHSRSQVQGIGNSEFSNQSQAYDQNSKDEELELMELVDKELQNMTAQKQDQESYKSFQSQEQNYSPFIKQKRNQLFNKEKDNSVMGINNSRTLKDEIKYKQSKSTLQSLESQ</sequence>
<dbReference type="PANTHER" id="PTHR31398:SF0">
    <property type="entry name" value="MEIOTIC NUCLEAR DIVISION PROTEIN 1 HOMOLOG"/>
    <property type="match status" value="1"/>
</dbReference>
<dbReference type="OMA" id="MIMTTIN"/>